<evidence type="ECO:0008006" key="7">
    <source>
        <dbReference type="Google" id="ProtNLM"/>
    </source>
</evidence>
<proteinExistence type="predicted"/>
<keyword evidence="3" id="KW-0677">Repeat</keyword>
<accession>A0A8I6S5T3</accession>
<keyword evidence="4" id="KW-0112">Calmodulin-binding</keyword>
<reference evidence="5" key="1">
    <citation type="submission" date="2022-01" db="UniProtKB">
        <authorList>
            <consortium name="EnsemblMetazoa"/>
        </authorList>
    </citation>
    <scope>IDENTIFICATION</scope>
</reference>
<dbReference type="AlphaFoldDB" id="A0A8I6S5T3"/>
<dbReference type="Gene3D" id="1.20.5.190">
    <property type="match status" value="2"/>
</dbReference>
<dbReference type="RefSeq" id="XP_014256632.1">
    <property type="nucleotide sequence ID" value="XM_014401146.2"/>
</dbReference>
<dbReference type="OMA" id="HECAIVI"/>
<dbReference type="GO" id="GO:0000278">
    <property type="term" value="P:mitotic cell cycle"/>
    <property type="evidence" value="ECO:0007669"/>
    <property type="project" value="TreeGrafter"/>
</dbReference>
<dbReference type="InterPro" id="IPR000048">
    <property type="entry name" value="IQ_motif_EF-hand-BS"/>
</dbReference>
<comment type="subcellular location">
    <subcellularLocation>
        <location evidence="1">Cytoplasm</location>
    </subcellularLocation>
</comment>
<dbReference type="PROSITE" id="PS50096">
    <property type="entry name" value="IQ"/>
    <property type="match status" value="3"/>
</dbReference>
<keyword evidence="6" id="KW-1185">Reference proteome</keyword>
<dbReference type="CDD" id="cd23767">
    <property type="entry name" value="IQCD"/>
    <property type="match status" value="2"/>
</dbReference>
<dbReference type="GO" id="GO:0051295">
    <property type="term" value="P:establishment of meiotic spindle localization"/>
    <property type="evidence" value="ECO:0007669"/>
    <property type="project" value="TreeGrafter"/>
</dbReference>
<organism evidence="5 6">
    <name type="scientific">Cimex lectularius</name>
    <name type="common">Bed bug</name>
    <name type="synonym">Acanthia lectularia</name>
    <dbReference type="NCBI Taxonomy" id="79782"/>
    <lineage>
        <taxon>Eukaryota</taxon>
        <taxon>Metazoa</taxon>
        <taxon>Ecdysozoa</taxon>
        <taxon>Arthropoda</taxon>
        <taxon>Hexapoda</taxon>
        <taxon>Insecta</taxon>
        <taxon>Pterygota</taxon>
        <taxon>Neoptera</taxon>
        <taxon>Paraneoptera</taxon>
        <taxon>Hemiptera</taxon>
        <taxon>Heteroptera</taxon>
        <taxon>Panheteroptera</taxon>
        <taxon>Cimicomorpha</taxon>
        <taxon>Cimicidae</taxon>
        <taxon>Cimex</taxon>
    </lineage>
</organism>
<dbReference type="GO" id="GO:0000922">
    <property type="term" value="C:spindle pole"/>
    <property type="evidence" value="ECO:0007669"/>
    <property type="project" value="TreeGrafter"/>
</dbReference>
<evidence type="ECO:0000313" key="5">
    <source>
        <dbReference type="EnsemblMetazoa" id="XP_014256632.1"/>
    </source>
</evidence>
<dbReference type="OrthoDB" id="190375at2759"/>
<evidence type="ECO:0000256" key="3">
    <source>
        <dbReference type="ARBA" id="ARBA00022737"/>
    </source>
</evidence>
<dbReference type="SUPFAM" id="SSF52540">
    <property type="entry name" value="P-loop containing nucleoside triphosphate hydrolases"/>
    <property type="match status" value="1"/>
</dbReference>
<dbReference type="PANTHER" id="PTHR22706">
    <property type="entry name" value="ASSEMBLY FACTOR FOR SPINDLE MICROTUBULES"/>
    <property type="match status" value="1"/>
</dbReference>
<dbReference type="InterPro" id="IPR051185">
    <property type="entry name" value="ASPM"/>
</dbReference>
<sequence length="249" mass="29977">MALENRTHIPLLVERIINKIRDLKAQNELKKREQNKAAIKIQKYVRGFITRRHLQFLHECAIVIQKYFRGYKTRKVVAVVAKFKYDLMVEQYHHMCATKIQSLWRGYNARKNFNYYKFKKWLDEIIMKNKSVTVDMIMFKSNEMARKEKEMIQDYNDWIEFMATKLHHLLRTKVTPGIYSKKGSSELSEIEKYLKKFKYSQFMEELRDERVKVALEDILKTNKTCARTKVHEKCLESYRAKYTISNPAL</sequence>
<dbReference type="GO" id="GO:0007051">
    <property type="term" value="P:spindle organization"/>
    <property type="evidence" value="ECO:0007669"/>
    <property type="project" value="TreeGrafter"/>
</dbReference>
<dbReference type="GO" id="GO:0005516">
    <property type="term" value="F:calmodulin binding"/>
    <property type="evidence" value="ECO:0007669"/>
    <property type="project" value="UniProtKB-KW"/>
</dbReference>
<dbReference type="GO" id="GO:0005737">
    <property type="term" value="C:cytoplasm"/>
    <property type="evidence" value="ECO:0007669"/>
    <property type="project" value="UniProtKB-SubCell"/>
</dbReference>
<dbReference type="Proteomes" id="UP000494040">
    <property type="component" value="Unassembled WGS sequence"/>
</dbReference>
<dbReference type="SMART" id="SM00015">
    <property type="entry name" value="IQ"/>
    <property type="match status" value="3"/>
</dbReference>
<evidence type="ECO:0000313" key="6">
    <source>
        <dbReference type="Proteomes" id="UP000494040"/>
    </source>
</evidence>
<dbReference type="PANTHER" id="PTHR22706:SF1">
    <property type="entry name" value="ASSEMBLY FACTOR FOR SPINDLE MICROTUBULES"/>
    <property type="match status" value="1"/>
</dbReference>
<dbReference type="InterPro" id="IPR027417">
    <property type="entry name" value="P-loop_NTPase"/>
</dbReference>
<name>A0A8I6S5T3_CIMLE</name>
<dbReference type="GeneID" id="106670632"/>
<dbReference type="KEGG" id="clec:106670632"/>
<dbReference type="EnsemblMetazoa" id="XM_014401146.2">
    <property type="protein sequence ID" value="XP_014256632.1"/>
    <property type="gene ID" value="LOC106670632"/>
</dbReference>
<evidence type="ECO:0000256" key="4">
    <source>
        <dbReference type="ARBA" id="ARBA00022860"/>
    </source>
</evidence>
<dbReference type="Pfam" id="PF00612">
    <property type="entry name" value="IQ"/>
    <property type="match status" value="3"/>
</dbReference>
<evidence type="ECO:0000256" key="1">
    <source>
        <dbReference type="ARBA" id="ARBA00004496"/>
    </source>
</evidence>
<evidence type="ECO:0000256" key="2">
    <source>
        <dbReference type="ARBA" id="ARBA00022490"/>
    </source>
</evidence>
<keyword evidence="2" id="KW-0963">Cytoplasm</keyword>
<protein>
    <recommendedName>
        <fullName evidence="7">Spermatogenesis-associated protein 17</fullName>
    </recommendedName>
</protein>